<comment type="caution">
    <text evidence="2">The sequence shown here is derived from an EMBL/GenBank/DDBJ whole genome shotgun (WGS) entry which is preliminary data.</text>
</comment>
<protein>
    <recommendedName>
        <fullName evidence="1">H repeat-associated protein N-terminal domain-containing protein</fullName>
    </recommendedName>
</protein>
<organism evidence="2 3">
    <name type="scientific">Sphaerotilus uruguayifluvii</name>
    <dbReference type="NCBI Taxonomy" id="2735897"/>
    <lineage>
        <taxon>Bacteria</taxon>
        <taxon>Pseudomonadati</taxon>
        <taxon>Pseudomonadota</taxon>
        <taxon>Betaproteobacteria</taxon>
        <taxon>Burkholderiales</taxon>
        <taxon>Sphaerotilaceae</taxon>
        <taxon>Sphaerotilus</taxon>
    </lineage>
</organism>
<dbReference type="Proteomes" id="UP001516061">
    <property type="component" value="Unassembled WGS sequence"/>
</dbReference>
<accession>A0ABX2G6W6</accession>
<evidence type="ECO:0000259" key="1">
    <source>
        <dbReference type="Pfam" id="PF13808"/>
    </source>
</evidence>
<evidence type="ECO:0000313" key="3">
    <source>
        <dbReference type="Proteomes" id="UP001516061"/>
    </source>
</evidence>
<dbReference type="InterPro" id="IPR032806">
    <property type="entry name" value="YbfD_N"/>
</dbReference>
<evidence type="ECO:0000313" key="2">
    <source>
        <dbReference type="EMBL" id="NRT57760.1"/>
    </source>
</evidence>
<dbReference type="InterPro" id="IPR047647">
    <property type="entry name" value="ISAs1_transpos"/>
</dbReference>
<name>A0ABX2G6W6_9BURK</name>
<dbReference type="NCBIfam" id="NF033564">
    <property type="entry name" value="transpos_ISAs1"/>
    <property type="match status" value="1"/>
</dbReference>
<dbReference type="PANTHER" id="PTHR30298:SF0">
    <property type="entry name" value="PROTEIN YBFL-RELATED"/>
    <property type="match status" value="1"/>
</dbReference>
<dbReference type="Pfam" id="PF13808">
    <property type="entry name" value="DDE_Tnp_1_assoc"/>
    <property type="match status" value="1"/>
</dbReference>
<reference evidence="2 3" key="1">
    <citation type="submission" date="2020-05" db="EMBL/GenBank/DDBJ databases">
        <title>Genomic Encyclopedia of Type Strains, Phase IV (KMG-V): Genome sequencing to study the core and pangenomes of soil and plant-associated prokaryotes.</title>
        <authorList>
            <person name="Whitman W."/>
        </authorList>
    </citation>
    <scope>NUCLEOTIDE SEQUENCE [LARGE SCALE GENOMIC DNA]</scope>
    <source>
        <strain evidence="2 3">C29</strain>
    </source>
</reference>
<feature type="domain" description="H repeat-associated protein N-terminal" evidence="1">
    <location>
        <begin position="6"/>
        <end position="91"/>
    </location>
</feature>
<dbReference type="EMBL" id="JABSNM010000019">
    <property type="protein sequence ID" value="NRT57760.1"/>
    <property type="molecule type" value="Genomic_DNA"/>
</dbReference>
<keyword evidence="3" id="KW-1185">Reference proteome</keyword>
<proteinExistence type="predicted"/>
<dbReference type="InterPro" id="IPR051698">
    <property type="entry name" value="Transposase_11-like"/>
</dbReference>
<sequence>MSWLKQSLAQVSDPRRAQGKRYDLPHVLLYSVLAVASGATSYRKIEQFLQAHWQSLNEAFGSRWKRAPAYTGLRKILQGLDAAELEAALRRLASEQVEHTTAPVGRAVIALDGKTLRGSLARFEDRRAAQVLSALAVQERVVLGHVLIEDGSKDHEIAAAQRLIAELGLSDCLYTLDALHLQKTRSSASSGSAAAR</sequence>
<gene>
    <name evidence="2" type="ORF">HNQ01_003521</name>
</gene>
<dbReference type="PANTHER" id="PTHR30298">
    <property type="entry name" value="H REPEAT-ASSOCIATED PREDICTED TRANSPOSASE"/>
    <property type="match status" value="1"/>
</dbReference>